<evidence type="ECO:0000256" key="1">
    <source>
        <dbReference type="ARBA" id="ARBA00009437"/>
    </source>
</evidence>
<dbReference type="CDD" id="cd08422">
    <property type="entry name" value="PBP2_CrgA_like"/>
    <property type="match status" value="1"/>
</dbReference>
<keyword evidence="4" id="KW-0804">Transcription</keyword>
<sequence>MMDLNDLALFVQVIRAGSFAEAARRLGVPPNTASRRIQELERSVGVRLMQRSTRKLSLTDAGRTLYERCAEQVESLAQASQELADGNQLTIGTLRVAAPADFFNWFPMDWIAEFLAAHPQVRIEFLLSDARADLIGEGIDLAFRGGKILEPNLVARQIGTSRATLVASTAYLAARGVPATLADLEEHDCITFPKQSGRVSWTLDGPDGAVEVKVAGRFSANTAQVLLNATLANLGIALLPTMMAAPYLHAGRLKEVLPEYALHGQGIHFVYLSRKQLPRAVSAFIDFTIAKIQDHGLVATGCEKTR</sequence>
<dbReference type="Gene3D" id="1.10.10.10">
    <property type="entry name" value="Winged helix-like DNA-binding domain superfamily/Winged helix DNA-binding domain"/>
    <property type="match status" value="1"/>
</dbReference>
<comment type="caution">
    <text evidence="6">The sequence shown here is derived from an EMBL/GenBank/DDBJ whole genome shotgun (WGS) entry which is preliminary data.</text>
</comment>
<proteinExistence type="inferred from homology"/>
<dbReference type="Proteomes" id="UP001595530">
    <property type="component" value="Unassembled WGS sequence"/>
</dbReference>
<evidence type="ECO:0000256" key="2">
    <source>
        <dbReference type="ARBA" id="ARBA00023015"/>
    </source>
</evidence>
<dbReference type="Pfam" id="PF03466">
    <property type="entry name" value="LysR_substrate"/>
    <property type="match status" value="1"/>
</dbReference>
<dbReference type="PANTHER" id="PTHR30537:SF5">
    <property type="entry name" value="HTH-TYPE TRANSCRIPTIONAL ACTIVATOR TTDR-RELATED"/>
    <property type="match status" value="1"/>
</dbReference>
<dbReference type="SUPFAM" id="SSF53850">
    <property type="entry name" value="Periplasmic binding protein-like II"/>
    <property type="match status" value="1"/>
</dbReference>
<comment type="similarity">
    <text evidence="1">Belongs to the LysR transcriptional regulatory family.</text>
</comment>
<protein>
    <submittedName>
        <fullName evidence="6">LysR family transcriptional regulator</fullName>
    </submittedName>
</protein>
<dbReference type="RefSeq" id="WP_390325892.1">
    <property type="nucleotide sequence ID" value="NZ_JBHRTP010000024.1"/>
</dbReference>
<dbReference type="Pfam" id="PF00126">
    <property type="entry name" value="HTH_1"/>
    <property type="match status" value="1"/>
</dbReference>
<dbReference type="Gene3D" id="3.40.190.290">
    <property type="match status" value="1"/>
</dbReference>
<dbReference type="EMBL" id="JBHRTP010000024">
    <property type="protein sequence ID" value="MFC3108115.1"/>
    <property type="molecule type" value="Genomic_DNA"/>
</dbReference>
<accession>A0ABV7F254</accession>
<dbReference type="InterPro" id="IPR058163">
    <property type="entry name" value="LysR-type_TF_proteobact-type"/>
</dbReference>
<dbReference type="PANTHER" id="PTHR30537">
    <property type="entry name" value="HTH-TYPE TRANSCRIPTIONAL REGULATOR"/>
    <property type="match status" value="1"/>
</dbReference>
<dbReference type="InterPro" id="IPR005119">
    <property type="entry name" value="LysR_subst-bd"/>
</dbReference>
<evidence type="ECO:0000256" key="4">
    <source>
        <dbReference type="ARBA" id="ARBA00023163"/>
    </source>
</evidence>
<keyword evidence="7" id="KW-1185">Reference proteome</keyword>
<dbReference type="InterPro" id="IPR036388">
    <property type="entry name" value="WH-like_DNA-bd_sf"/>
</dbReference>
<reference evidence="7" key="1">
    <citation type="journal article" date="2019" name="Int. J. Syst. Evol. Microbiol.">
        <title>The Global Catalogue of Microorganisms (GCM) 10K type strain sequencing project: providing services to taxonomists for standard genome sequencing and annotation.</title>
        <authorList>
            <consortium name="The Broad Institute Genomics Platform"/>
            <consortium name="The Broad Institute Genome Sequencing Center for Infectious Disease"/>
            <person name="Wu L."/>
            <person name="Ma J."/>
        </authorList>
    </citation>
    <scope>NUCLEOTIDE SEQUENCE [LARGE SCALE GENOMIC DNA]</scope>
    <source>
        <strain evidence="7">KCTC 42986</strain>
    </source>
</reference>
<keyword evidence="2" id="KW-0805">Transcription regulation</keyword>
<evidence type="ECO:0000259" key="5">
    <source>
        <dbReference type="PROSITE" id="PS50931"/>
    </source>
</evidence>
<dbReference type="SUPFAM" id="SSF46785">
    <property type="entry name" value="Winged helix' DNA-binding domain"/>
    <property type="match status" value="1"/>
</dbReference>
<dbReference type="InterPro" id="IPR036390">
    <property type="entry name" value="WH_DNA-bd_sf"/>
</dbReference>
<organism evidence="6 7">
    <name type="scientific">Undibacterium arcticum</name>
    <dbReference type="NCBI Taxonomy" id="1762892"/>
    <lineage>
        <taxon>Bacteria</taxon>
        <taxon>Pseudomonadati</taxon>
        <taxon>Pseudomonadota</taxon>
        <taxon>Betaproteobacteria</taxon>
        <taxon>Burkholderiales</taxon>
        <taxon>Oxalobacteraceae</taxon>
        <taxon>Undibacterium</taxon>
    </lineage>
</organism>
<evidence type="ECO:0000256" key="3">
    <source>
        <dbReference type="ARBA" id="ARBA00023125"/>
    </source>
</evidence>
<feature type="domain" description="HTH lysR-type" evidence="5">
    <location>
        <begin position="2"/>
        <end position="59"/>
    </location>
</feature>
<dbReference type="PROSITE" id="PS50931">
    <property type="entry name" value="HTH_LYSR"/>
    <property type="match status" value="1"/>
</dbReference>
<evidence type="ECO:0000313" key="7">
    <source>
        <dbReference type="Proteomes" id="UP001595530"/>
    </source>
</evidence>
<gene>
    <name evidence="6" type="ORF">ACFOFO_09105</name>
</gene>
<dbReference type="InterPro" id="IPR000847">
    <property type="entry name" value="LysR_HTH_N"/>
</dbReference>
<keyword evidence="3" id="KW-0238">DNA-binding</keyword>
<evidence type="ECO:0000313" key="6">
    <source>
        <dbReference type="EMBL" id="MFC3108115.1"/>
    </source>
</evidence>
<name>A0ABV7F254_9BURK</name>